<keyword evidence="4" id="KW-1185">Reference proteome</keyword>
<evidence type="ECO:0000256" key="1">
    <source>
        <dbReference type="SAM" id="MobiDB-lite"/>
    </source>
</evidence>
<evidence type="ECO:0000313" key="4">
    <source>
        <dbReference type="Proteomes" id="UP000095042"/>
    </source>
</evidence>
<comment type="caution">
    <text evidence="3">The sequence shown here is derived from an EMBL/GenBank/DDBJ whole genome shotgun (WGS) entry which is preliminary data.</text>
</comment>
<accession>A0A1E3WCN6</accession>
<organism evidence="3 4">
    <name type="scientific">Methyloceanibacter marginalis</name>
    <dbReference type="NCBI Taxonomy" id="1774971"/>
    <lineage>
        <taxon>Bacteria</taxon>
        <taxon>Pseudomonadati</taxon>
        <taxon>Pseudomonadota</taxon>
        <taxon>Alphaproteobacteria</taxon>
        <taxon>Hyphomicrobiales</taxon>
        <taxon>Hyphomicrobiaceae</taxon>
        <taxon>Methyloceanibacter</taxon>
    </lineage>
</organism>
<keyword evidence="2" id="KW-0472">Membrane</keyword>
<keyword evidence="2" id="KW-0812">Transmembrane</keyword>
<evidence type="ECO:0000313" key="3">
    <source>
        <dbReference type="EMBL" id="ODS03583.1"/>
    </source>
</evidence>
<dbReference type="AlphaFoldDB" id="A0A1E3WCN6"/>
<sequence length="271" mass="30377">MIIDGKPGDEDGECFPPLLRFELDADGRITKGPNDVESTDARQGAYDHDRAAARIASDLLGFSSDQRTERLPRRTMPILNRRLGPLMNLCIVFGLATIVIWNGLTTNEAFLDRTLHLVNSSLSETARKAIAYGTPQSTVVRVLEHGESLLSDVMKRGPLTAEAEYRRATVLLQFARAYMELGDTERALARADDARHLLLMLRSRSRTTPTSSAVWESRKRIWGRSEQSGRSRLTSARLGRHSLRCGTRLGEDNSPRSPPFGYAKYKSRLHR</sequence>
<gene>
    <name evidence="3" type="ORF">AUC71_08885</name>
</gene>
<evidence type="ECO:0000256" key="2">
    <source>
        <dbReference type="SAM" id="Phobius"/>
    </source>
</evidence>
<proteinExistence type="predicted"/>
<keyword evidence="2" id="KW-1133">Transmembrane helix</keyword>
<dbReference type="EMBL" id="LPWD01000087">
    <property type="protein sequence ID" value="ODS03583.1"/>
    <property type="molecule type" value="Genomic_DNA"/>
</dbReference>
<feature type="region of interest" description="Disordered" evidence="1">
    <location>
        <begin position="244"/>
        <end position="271"/>
    </location>
</feature>
<dbReference type="Proteomes" id="UP000095042">
    <property type="component" value="Unassembled WGS sequence"/>
</dbReference>
<name>A0A1E3WCN6_9HYPH</name>
<feature type="transmembrane region" description="Helical" evidence="2">
    <location>
        <begin position="83"/>
        <end position="104"/>
    </location>
</feature>
<protein>
    <submittedName>
        <fullName evidence="3">Uncharacterized protein</fullName>
    </submittedName>
</protein>
<reference evidence="3 4" key="1">
    <citation type="journal article" date="2016" name="Environ. Microbiol.">
        <title>New Methyloceanibacter diversity from North Sea sediments includes methanotroph containing solely the soluble methane monooxygenase.</title>
        <authorList>
            <person name="Vekeman B."/>
            <person name="Kerckhof F.M."/>
            <person name="Cremers G."/>
            <person name="de Vos P."/>
            <person name="Vandamme P."/>
            <person name="Boon N."/>
            <person name="Op den Camp H.J."/>
            <person name="Heylen K."/>
        </authorList>
    </citation>
    <scope>NUCLEOTIDE SEQUENCE [LARGE SCALE GENOMIC DNA]</scope>
    <source>
        <strain evidence="3 4">R-67177</strain>
    </source>
</reference>